<accession>A0A183HYQ4</accession>
<reference evidence="1 2" key="2">
    <citation type="submission" date="2018-11" db="EMBL/GenBank/DDBJ databases">
        <authorList>
            <consortium name="Pathogen Informatics"/>
        </authorList>
    </citation>
    <scope>NUCLEOTIDE SEQUENCE [LARGE SCALE GENOMIC DNA]</scope>
</reference>
<dbReference type="AlphaFoldDB" id="A0A183HYQ4"/>
<protein>
    <submittedName>
        <fullName evidence="3">VP37A</fullName>
    </submittedName>
</protein>
<keyword evidence="2" id="KW-1185">Reference proteome</keyword>
<dbReference type="STRING" id="387005.A0A183HYQ4"/>
<organism evidence="3">
    <name type="scientific">Onchocerca flexuosa</name>
    <dbReference type="NCBI Taxonomy" id="387005"/>
    <lineage>
        <taxon>Eukaryota</taxon>
        <taxon>Metazoa</taxon>
        <taxon>Ecdysozoa</taxon>
        <taxon>Nematoda</taxon>
        <taxon>Chromadorea</taxon>
        <taxon>Rhabditida</taxon>
        <taxon>Spirurina</taxon>
        <taxon>Spiruromorpha</taxon>
        <taxon>Filarioidea</taxon>
        <taxon>Onchocercidae</taxon>
        <taxon>Onchocerca</taxon>
    </lineage>
</organism>
<evidence type="ECO:0000313" key="3">
    <source>
        <dbReference type="WBParaSite" id="OFLC_0001261701-mRNA-1"/>
    </source>
</evidence>
<evidence type="ECO:0000313" key="2">
    <source>
        <dbReference type="Proteomes" id="UP000267606"/>
    </source>
</evidence>
<name>A0A183HYQ4_9BILA</name>
<dbReference type="EMBL" id="UZAJ01039883">
    <property type="protein sequence ID" value="VDP11748.1"/>
    <property type="molecule type" value="Genomic_DNA"/>
</dbReference>
<proteinExistence type="predicted"/>
<reference evidence="3" key="1">
    <citation type="submission" date="2016-06" db="UniProtKB">
        <authorList>
            <consortium name="WormBaseParasite"/>
        </authorList>
    </citation>
    <scope>IDENTIFICATION</scope>
</reference>
<dbReference type="Proteomes" id="UP000267606">
    <property type="component" value="Unassembled WGS sequence"/>
</dbReference>
<gene>
    <name evidence="1" type="ORF">OFLC_LOCUS12616</name>
</gene>
<sequence length="201" mass="22742">MATTPDGSLIQKLSSPPTVDLQGGILLDVKEFDEVDETDGCKVHVTEYHILSADGQEEMTKTCRRKLKIECNQSTRKTEIANGREALIEEKTERLFGDIDGFRQPIILVDRSKALMDLSNSEVWDFQDSAVSAVLQKTQEKFLNMLNEQKDQLINMFPELFSEMRTTSSLVDTPQTEVETIVNSDGSTTTRMRSSRAYRLI</sequence>
<evidence type="ECO:0000313" key="1">
    <source>
        <dbReference type="EMBL" id="VDP11748.1"/>
    </source>
</evidence>
<dbReference type="WBParaSite" id="OFLC_0001261701-mRNA-1">
    <property type="protein sequence ID" value="OFLC_0001261701-mRNA-1"/>
    <property type="gene ID" value="OFLC_0001261701"/>
</dbReference>